<accession>X6MMD3</accession>
<reference evidence="1 2" key="1">
    <citation type="journal article" date="2013" name="Curr. Biol.">
        <title>The Genome of the Foraminiferan Reticulomyxa filosa.</title>
        <authorList>
            <person name="Glockner G."/>
            <person name="Hulsmann N."/>
            <person name="Schleicher M."/>
            <person name="Noegel A.A."/>
            <person name="Eichinger L."/>
            <person name="Gallinger C."/>
            <person name="Pawlowski J."/>
            <person name="Sierra R."/>
            <person name="Euteneuer U."/>
            <person name="Pillet L."/>
            <person name="Moustafa A."/>
            <person name="Platzer M."/>
            <person name="Groth M."/>
            <person name="Szafranski K."/>
            <person name="Schliwa M."/>
        </authorList>
    </citation>
    <scope>NUCLEOTIDE SEQUENCE [LARGE SCALE GENOMIC DNA]</scope>
</reference>
<keyword evidence="2" id="KW-1185">Reference proteome</keyword>
<proteinExistence type="predicted"/>
<gene>
    <name evidence="1" type="ORF">RFI_22771</name>
</gene>
<dbReference type="PANTHER" id="PTHR42869:SF1">
    <property type="entry name" value="SLL0572 PROTEIN"/>
    <property type="match status" value="1"/>
</dbReference>
<dbReference type="Proteomes" id="UP000023152">
    <property type="component" value="Unassembled WGS sequence"/>
</dbReference>
<dbReference type="PANTHER" id="PTHR42869">
    <property type="entry name" value="SLL0572 PROTEIN"/>
    <property type="match status" value="1"/>
</dbReference>
<evidence type="ECO:0008006" key="3">
    <source>
        <dbReference type="Google" id="ProtNLM"/>
    </source>
</evidence>
<organism evidence="1 2">
    <name type="scientific">Reticulomyxa filosa</name>
    <dbReference type="NCBI Taxonomy" id="46433"/>
    <lineage>
        <taxon>Eukaryota</taxon>
        <taxon>Sar</taxon>
        <taxon>Rhizaria</taxon>
        <taxon>Retaria</taxon>
        <taxon>Foraminifera</taxon>
        <taxon>Monothalamids</taxon>
        <taxon>Reticulomyxidae</taxon>
        <taxon>Reticulomyxa</taxon>
    </lineage>
</organism>
<evidence type="ECO:0000313" key="2">
    <source>
        <dbReference type="Proteomes" id="UP000023152"/>
    </source>
</evidence>
<comment type="caution">
    <text evidence="1">The sequence shown here is derived from an EMBL/GenBank/DDBJ whole genome shotgun (WGS) entry which is preliminary data.</text>
</comment>
<dbReference type="OrthoDB" id="38364at2759"/>
<dbReference type="EMBL" id="ASPP01019929">
    <property type="protein sequence ID" value="ETO14597.1"/>
    <property type="molecule type" value="Genomic_DNA"/>
</dbReference>
<dbReference type="InterPro" id="IPR053199">
    <property type="entry name" value="cDPG_synthetase-like"/>
</dbReference>
<name>X6MMD3_RETFI</name>
<protein>
    <recommendedName>
        <fullName evidence="3">CobW/HypB/UreG nucleotide-binding domain-containing protein</fullName>
    </recommendedName>
</protein>
<sequence length="252" mass="27932">MGAVVYAGVDYREILNRAEKEADVILWDGGNNDMAFIKPTVQVCVVDPHRAGHEKMFHPGEVNVRNSEIILINKIDTASMEQIWECRENCRALNPKAILCESASPIFVENPELVTNKRVLVVEDGPTLTHGGMKVGAGFVAARRLHCKEIIDPRPFAVGSIAETYAKYPHTTEVLPAMGYGHDQIRDLEDTINRCNADVVVSGTPIDLGRIIKVLCNVHICVRRMSSIEHCSKKYGHNCLSLFLSLSLGKKI</sequence>
<evidence type="ECO:0000313" key="1">
    <source>
        <dbReference type="EMBL" id="ETO14597.1"/>
    </source>
</evidence>
<dbReference type="AlphaFoldDB" id="X6MMD3"/>